<reference evidence="2" key="1">
    <citation type="submission" date="2022-08" db="UniProtKB">
        <authorList>
            <consortium name="EnsemblMetazoa"/>
        </authorList>
    </citation>
    <scope>IDENTIFICATION</scope>
</reference>
<sequence length="192" mass="22540">LMPRSLNRRRVVDAHRTLTRTVWRRKRGPVPLRRRSQSWPRSAKRRKPSRRTMAKNRPRSGAVADRKEAPRSRQKRPRKLRQHRSAEAGAGVERSRSKRNPPKRRMTTTMTRMTSRRIARAMRKIMKTKSPIRNLRKAYHCHTTFLFASDRRERLIALVAANHFPCAHTCTPCGQCKSVGRESLERSTFGRN</sequence>
<feature type="compositionally biased region" description="Basic residues" evidence="1">
    <location>
        <begin position="96"/>
        <end position="106"/>
    </location>
</feature>
<evidence type="ECO:0000256" key="1">
    <source>
        <dbReference type="SAM" id="MobiDB-lite"/>
    </source>
</evidence>
<protein>
    <submittedName>
        <fullName evidence="2">Uncharacterized protein</fullName>
    </submittedName>
</protein>
<evidence type="ECO:0000313" key="2">
    <source>
        <dbReference type="EnsemblMetazoa" id="ACOM033155-PA.1"/>
    </source>
</evidence>
<accession>A0A8W7PK75</accession>
<name>A0A8W7PK75_ANOCL</name>
<feature type="compositionally biased region" description="Basic residues" evidence="1">
    <location>
        <begin position="72"/>
        <end position="83"/>
    </location>
</feature>
<dbReference type="EnsemblMetazoa" id="ACOM033155-RA">
    <property type="protein sequence ID" value="ACOM033155-PA.1"/>
    <property type="gene ID" value="ACOM033155"/>
</dbReference>
<feature type="compositionally biased region" description="Basic residues" evidence="1">
    <location>
        <begin position="23"/>
        <end position="58"/>
    </location>
</feature>
<dbReference type="AlphaFoldDB" id="A0A8W7PK75"/>
<organism evidence="2">
    <name type="scientific">Anopheles coluzzii</name>
    <name type="common">African malaria mosquito</name>
    <dbReference type="NCBI Taxonomy" id="1518534"/>
    <lineage>
        <taxon>Eukaryota</taxon>
        <taxon>Metazoa</taxon>
        <taxon>Ecdysozoa</taxon>
        <taxon>Arthropoda</taxon>
        <taxon>Hexapoda</taxon>
        <taxon>Insecta</taxon>
        <taxon>Pterygota</taxon>
        <taxon>Neoptera</taxon>
        <taxon>Endopterygota</taxon>
        <taxon>Diptera</taxon>
        <taxon>Nematocera</taxon>
        <taxon>Culicoidea</taxon>
        <taxon>Culicidae</taxon>
        <taxon>Anophelinae</taxon>
        <taxon>Anopheles</taxon>
    </lineage>
</organism>
<feature type="region of interest" description="Disordered" evidence="1">
    <location>
        <begin position="23"/>
        <end position="109"/>
    </location>
</feature>
<dbReference type="Proteomes" id="UP000075882">
    <property type="component" value="Unassembled WGS sequence"/>
</dbReference>
<proteinExistence type="predicted"/>